<evidence type="ECO:0000313" key="3">
    <source>
        <dbReference type="Proteomes" id="UP001240678"/>
    </source>
</evidence>
<reference evidence="2 3" key="1">
    <citation type="submission" date="2016-10" db="EMBL/GenBank/DDBJ databases">
        <title>The genome sequence of Colletotrichum fioriniae PJ7.</title>
        <authorList>
            <person name="Baroncelli R."/>
        </authorList>
    </citation>
    <scope>NUCLEOTIDE SEQUENCE [LARGE SCALE GENOMIC DNA]</scope>
    <source>
        <strain evidence="2 3">IMI 309622</strain>
    </source>
</reference>
<dbReference type="Proteomes" id="UP001240678">
    <property type="component" value="Unassembled WGS sequence"/>
</dbReference>
<dbReference type="RefSeq" id="XP_060318278.1">
    <property type="nucleotide sequence ID" value="XM_060452013.1"/>
</dbReference>
<proteinExistence type="predicted"/>
<evidence type="ECO:0000256" key="1">
    <source>
        <dbReference type="SAM" id="MobiDB-lite"/>
    </source>
</evidence>
<feature type="region of interest" description="Disordered" evidence="1">
    <location>
        <begin position="1"/>
        <end position="20"/>
    </location>
</feature>
<dbReference type="AlphaFoldDB" id="A0AAI9Z615"/>
<sequence>MVFAGRRHLDGHPVSHPCLPPLVAPQRSTNTQPNFHPMPFRHNQSLHIPPQSHSCHQHSRRPLGRGSGQTVAWVVEWLMVNIQIANQPTRRQAQRIRVPSSNPSMSTKRCSPQFSTGGVNSFDLFDLCRCLLRSSTITRLRPLSSS</sequence>
<keyword evidence="3" id="KW-1185">Reference proteome</keyword>
<accession>A0AAI9Z615</accession>
<comment type="caution">
    <text evidence="2">The sequence shown here is derived from an EMBL/GenBank/DDBJ whole genome shotgun (WGS) entry which is preliminary data.</text>
</comment>
<evidence type="ECO:0000313" key="2">
    <source>
        <dbReference type="EMBL" id="KAK1535078.1"/>
    </source>
</evidence>
<gene>
    <name evidence="2" type="ORF">CCOS01_03830</name>
</gene>
<organism evidence="2 3">
    <name type="scientific">Colletotrichum costaricense</name>
    <dbReference type="NCBI Taxonomy" id="1209916"/>
    <lineage>
        <taxon>Eukaryota</taxon>
        <taxon>Fungi</taxon>
        <taxon>Dikarya</taxon>
        <taxon>Ascomycota</taxon>
        <taxon>Pezizomycotina</taxon>
        <taxon>Sordariomycetes</taxon>
        <taxon>Hypocreomycetidae</taxon>
        <taxon>Glomerellales</taxon>
        <taxon>Glomerellaceae</taxon>
        <taxon>Colletotrichum</taxon>
        <taxon>Colletotrichum acutatum species complex</taxon>
    </lineage>
</organism>
<name>A0AAI9Z615_9PEZI</name>
<dbReference type="EMBL" id="MOOE01000003">
    <property type="protein sequence ID" value="KAK1535078.1"/>
    <property type="molecule type" value="Genomic_DNA"/>
</dbReference>
<dbReference type="GeneID" id="85335560"/>
<protein>
    <submittedName>
        <fullName evidence="2">Uncharacterized protein</fullName>
    </submittedName>
</protein>